<dbReference type="InterPro" id="IPR000594">
    <property type="entry name" value="ThiF_NAD_FAD-bd"/>
</dbReference>
<dbReference type="Gene3D" id="3.40.50.720">
    <property type="entry name" value="NAD(P)-binding Rossmann-like Domain"/>
    <property type="match status" value="2"/>
</dbReference>
<reference evidence="7" key="1">
    <citation type="journal article" date="2023" name="Mol. Biol. Evol.">
        <title>Third-Generation Sequencing Reveals the Adaptive Role of the Epigenome in Three Deep-Sea Polychaetes.</title>
        <authorList>
            <person name="Perez M."/>
            <person name="Aroh O."/>
            <person name="Sun Y."/>
            <person name="Lan Y."/>
            <person name="Juniper S.K."/>
            <person name="Young C.R."/>
            <person name="Angers B."/>
            <person name="Qian P.Y."/>
        </authorList>
    </citation>
    <scope>NUCLEOTIDE SEQUENCE</scope>
    <source>
        <strain evidence="7">R07B-5</strain>
    </source>
</reference>
<evidence type="ECO:0000313" key="8">
    <source>
        <dbReference type="Proteomes" id="UP001209878"/>
    </source>
</evidence>
<protein>
    <recommendedName>
        <fullName evidence="3 5">NEDD8-activating enzyme E1 regulatory subunit</fullName>
    </recommendedName>
</protein>
<sequence>MESGPAEKSKKYDRQLRLWGDHGQAALESAKVCLVNATATGTEILKNIILPGIGSFTIVDAHKVSGEDIGNNFFLEKDTIGKSRAQVATELLLELNEDVNGDFIEETVDNLLRNNSGFFQNFHMVIVTDLPERTLVTLAAQLWESDTPLLVCRSYGLIGYMRMVLKEHTVVESHPDNAIEDLRLDHPFRTLTEYCNAQNMAEMTKKEHSHTPWLVIIYKFLEDWKKHNGEMPRNYKEKSKLKEMIREGILKNQDLVPEDEENFDEAIRNVNSTLVPTKSKPFWILARAVKEFVQNEGQGRLPVRGSIPDMTADSERYIQLQNIYKEQALQDIAIVTNYVHQLLQTLGRPQDNISDSDIKTFCKNASFLQLIRCRSLAQEYDPATANHADIAMHLEDTDDDDLVFYILLRAVDRFYSQYSKYPGCYGDSMEADIPKLKACVSKLLQDWGITQNVKDDYVHEFCRYGASELHSVAAYMGGVAAQEVIKVITHQFIPINNTYIYNAMKQSSITVQM</sequence>
<dbReference type="SUPFAM" id="SSF69572">
    <property type="entry name" value="Activating enzymes of the ubiquitin-like proteins"/>
    <property type="match status" value="1"/>
</dbReference>
<dbReference type="GO" id="GO:0045116">
    <property type="term" value="P:protein neddylation"/>
    <property type="evidence" value="ECO:0007669"/>
    <property type="project" value="UniProtKB-UniRule"/>
</dbReference>
<comment type="caution">
    <text evidence="7">The sequence shown here is derived from an EMBL/GenBank/DDBJ whole genome shotgun (WGS) entry which is preliminary data.</text>
</comment>
<dbReference type="EMBL" id="JAODUO010000199">
    <property type="protein sequence ID" value="KAK2186473.1"/>
    <property type="molecule type" value="Genomic_DNA"/>
</dbReference>
<name>A0AAD9P1N7_RIDPI</name>
<dbReference type="InterPro" id="IPR035985">
    <property type="entry name" value="Ubiquitin-activating_enz"/>
</dbReference>
<keyword evidence="8" id="KW-1185">Reference proteome</keyword>
<dbReference type="PANTHER" id="PTHR10953">
    <property type="entry name" value="UBIQUITIN-ACTIVATING ENZYME E1"/>
    <property type="match status" value="1"/>
</dbReference>
<evidence type="ECO:0000256" key="3">
    <source>
        <dbReference type="ARBA" id="ARBA00015407"/>
    </source>
</evidence>
<evidence type="ECO:0000256" key="1">
    <source>
        <dbReference type="ARBA" id="ARBA00005032"/>
    </source>
</evidence>
<comment type="pathway">
    <text evidence="1 5">Protein modification; protein neddylation.</text>
</comment>
<dbReference type="GO" id="GO:0005737">
    <property type="term" value="C:cytoplasm"/>
    <property type="evidence" value="ECO:0007669"/>
    <property type="project" value="TreeGrafter"/>
</dbReference>
<dbReference type="FunFam" id="3.40.50.720:FF:000187">
    <property type="entry name" value="NEDD8-activating enzyme E1 regulatory subunit"/>
    <property type="match status" value="1"/>
</dbReference>
<evidence type="ECO:0000256" key="2">
    <source>
        <dbReference type="ARBA" id="ARBA00006868"/>
    </source>
</evidence>
<dbReference type="PANTHER" id="PTHR10953:SF29">
    <property type="entry name" value="NEDD8-ACTIVATING ENZYME E1 REGULATORY SUBUNIT"/>
    <property type="match status" value="1"/>
</dbReference>
<dbReference type="Pfam" id="PF00899">
    <property type="entry name" value="ThiF"/>
    <property type="match status" value="1"/>
</dbReference>
<evidence type="ECO:0000256" key="4">
    <source>
        <dbReference type="ARBA" id="ARBA00022786"/>
    </source>
</evidence>
<accession>A0AAD9P1N7</accession>
<dbReference type="InterPro" id="IPR030667">
    <property type="entry name" value="APP-BP1"/>
</dbReference>
<dbReference type="PIRSF" id="PIRSF039099">
    <property type="entry name" value="APP-BP1"/>
    <property type="match status" value="1"/>
</dbReference>
<comment type="similarity">
    <text evidence="2 5">Belongs to the ubiquitin-activating E1 family. ULA1 subfamily.</text>
</comment>
<evidence type="ECO:0000256" key="5">
    <source>
        <dbReference type="PIRNR" id="PIRNR039099"/>
    </source>
</evidence>
<gene>
    <name evidence="7" type="ORF">NP493_199g06076</name>
</gene>
<dbReference type="CDD" id="cd01493">
    <property type="entry name" value="APPBP1_RUB"/>
    <property type="match status" value="1"/>
</dbReference>
<proteinExistence type="inferred from homology"/>
<dbReference type="GO" id="GO:0019781">
    <property type="term" value="F:NEDD8 activating enzyme activity"/>
    <property type="evidence" value="ECO:0007669"/>
    <property type="project" value="UniProtKB-UniRule"/>
</dbReference>
<evidence type="ECO:0000313" key="7">
    <source>
        <dbReference type="EMBL" id="KAK2186473.1"/>
    </source>
</evidence>
<evidence type="ECO:0000259" key="6">
    <source>
        <dbReference type="Pfam" id="PF00899"/>
    </source>
</evidence>
<organism evidence="7 8">
    <name type="scientific">Ridgeia piscesae</name>
    <name type="common">Tubeworm</name>
    <dbReference type="NCBI Taxonomy" id="27915"/>
    <lineage>
        <taxon>Eukaryota</taxon>
        <taxon>Metazoa</taxon>
        <taxon>Spiralia</taxon>
        <taxon>Lophotrochozoa</taxon>
        <taxon>Annelida</taxon>
        <taxon>Polychaeta</taxon>
        <taxon>Sedentaria</taxon>
        <taxon>Canalipalpata</taxon>
        <taxon>Sabellida</taxon>
        <taxon>Siboglinidae</taxon>
        <taxon>Ridgeia</taxon>
    </lineage>
</organism>
<dbReference type="Proteomes" id="UP001209878">
    <property type="component" value="Unassembled WGS sequence"/>
</dbReference>
<dbReference type="InterPro" id="IPR045886">
    <property type="entry name" value="ThiF/MoeB/HesA"/>
</dbReference>
<dbReference type="AlphaFoldDB" id="A0AAD9P1N7"/>
<keyword evidence="4 5" id="KW-0833">Ubl conjugation pathway</keyword>
<feature type="domain" description="THIF-type NAD/FAD binding fold" evidence="6">
    <location>
        <begin position="12"/>
        <end position="507"/>
    </location>
</feature>